<keyword evidence="3 6" id="KW-0479">Metal-binding</keyword>
<comment type="caution">
    <text evidence="9">The sequence shown here is derived from an EMBL/GenBank/DDBJ whole genome shotgun (WGS) entry which is preliminary data.</text>
</comment>
<evidence type="ECO:0000256" key="2">
    <source>
        <dbReference type="ARBA" id="ARBA00022679"/>
    </source>
</evidence>
<accession>A0ABD3SSW1</accession>
<dbReference type="EMBL" id="JALLPB020000005">
    <property type="protein sequence ID" value="KAL3827302.1"/>
    <property type="molecule type" value="Genomic_DNA"/>
</dbReference>
<evidence type="ECO:0000256" key="5">
    <source>
        <dbReference type="ARBA" id="ARBA00023027"/>
    </source>
</evidence>
<evidence type="ECO:0000256" key="4">
    <source>
        <dbReference type="ARBA" id="ARBA00022833"/>
    </source>
</evidence>
<keyword evidence="4 6" id="KW-0862">Zinc</keyword>
<feature type="binding site" evidence="6">
    <location>
        <position position="357"/>
    </location>
    <ligand>
        <name>Zn(2+)</name>
        <dbReference type="ChEBI" id="CHEBI:29105"/>
    </ligand>
</feature>
<dbReference type="PANTHER" id="PTHR11085">
    <property type="entry name" value="NAD-DEPENDENT PROTEIN DEACYLASE SIRTUIN-5, MITOCHONDRIAL-RELATED"/>
    <property type="match status" value="1"/>
</dbReference>
<protein>
    <recommendedName>
        <fullName evidence="8">Deacetylase sirtuin-type domain-containing protein</fullName>
    </recommendedName>
</protein>
<sequence>MDRDGGGRKRPHGDEEDSNPSTGGGRPKRNDGDSGTKYDGAYRRDDATGGGDGYNDVPGVGAAVDEISEAEGNDDDDDDNEEESPEDDSDGVDNVEAGESDGSHDSSSSSGGSCDEVQAAMIASFLTGGGHDRAAMIASLLPVVTNDKPMRAYFANYDTDPNDMPPPPSFPDEMAQYLLSDRCKSIVVLAGAGMSVSCGIPDFRSAGIGLYDTLRPELLTGTELERALIESDPTLALDKGMFLQNPFPMLETKRSFIIGTHERRWRATLAHRFVEMLHTKLGKLTRLYTQNIDGLEYQTRLPREKVINVHGSMGAAACELCGHEMDFDDFTKAVRLNIKDITGQDVDAPGQSTPIKCEACGKPTVKPTIVLFRSSMPKEFHKRTAEDLPDADLLIIMGTSLTVAPANSLVYRVPSTALRMVMNDERVGCRLGIVYGKDAVRDVWARGHTDVTCLDLAEKIGWLDDMAMIVDEMPESSAKLLRDRLARRRRKEEEGGSKKYF</sequence>
<proteinExistence type="predicted"/>
<feature type="active site" description="Proton acceptor" evidence="6">
    <location>
        <position position="310"/>
    </location>
</feature>
<keyword evidence="10" id="KW-1185">Reference proteome</keyword>
<feature type="compositionally biased region" description="Low complexity" evidence="7">
    <location>
        <begin position="105"/>
        <end position="114"/>
    </location>
</feature>
<feature type="binding site" evidence="6">
    <location>
        <position position="321"/>
    </location>
    <ligand>
        <name>Zn(2+)</name>
        <dbReference type="ChEBI" id="CHEBI:29105"/>
    </ligand>
</feature>
<feature type="compositionally biased region" description="Acidic residues" evidence="7">
    <location>
        <begin position="66"/>
        <end position="99"/>
    </location>
</feature>
<gene>
    <name evidence="9" type="ORF">ACHAXA_005048</name>
</gene>
<reference evidence="9 10" key="1">
    <citation type="submission" date="2024-10" db="EMBL/GenBank/DDBJ databases">
        <title>Updated reference genomes for cyclostephanoid diatoms.</title>
        <authorList>
            <person name="Roberts W.R."/>
            <person name="Alverson A.J."/>
        </authorList>
    </citation>
    <scope>NUCLEOTIDE SEQUENCE [LARGE SCALE GENOMIC DNA]</scope>
    <source>
        <strain evidence="9 10">AJA228-03</strain>
    </source>
</reference>
<feature type="binding site" evidence="6">
    <location>
        <position position="318"/>
    </location>
    <ligand>
        <name>Zn(2+)</name>
        <dbReference type="ChEBI" id="CHEBI:29105"/>
    </ligand>
</feature>
<organism evidence="9 10">
    <name type="scientific">Cyclostephanos tholiformis</name>
    <dbReference type="NCBI Taxonomy" id="382380"/>
    <lineage>
        <taxon>Eukaryota</taxon>
        <taxon>Sar</taxon>
        <taxon>Stramenopiles</taxon>
        <taxon>Ochrophyta</taxon>
        <taxon>Bacillariophyta</taxon>
        <taxon>Coscinodiscophyceae</taxon>
        <taxon>Thalassiosirophycidae</taxon>
        <taxon>Stephanodiscales</taxon>
        <taxon>Stephanodiscaceae</taxon>
        <taxon>Cyclostephanos</taxon>
    </lineage>
</organism>
<keyword evidence="5" id="KW-0520">NAD</keyword>
<evidence type="ECO:0000256" key="1">
    <source>
        <dbReference type="ARBA" id="ARBA00001947"/>
    </source>
</evidence>
<dbReference type="PROSITE" id="PS50305">
    <property type="entry name" value="SIRTUIN"/>
    <property type="match status" value="1"/>
</dbReference>
<feature type="compositionally biased region" description="Basic and acidic residues" evidence="7">
    <location>
        <begin position="28"/>
        <end position="47"/>
    </location>
</feature>
<evidence type="ECO:0000313" key="10">
    <source>
        <dbReference type="Proteomes" id="UP001530377"/>
    </source>
</evidence>
<dbReference type="PANTHER" id="PTHR11085:SF6">
    <property type="entry name" value="NAD-DEPENDENT PROTEIN DEACETYLASE SIRTUIN-2"/>
    <property type="match status" value="1"/>
</dbReference>
<evidence type="ECO:0000313" key="9">
    <source>
        <dbReference type="EMBL" id="KAL3827302.1"/>
    </source>
</evidence>
<feature type="region of interest" description="Disordered" evidence="7">
    <location>
        <begin position="1"/>
        <end position="114"/>
    </location>
</feature>
<dbReference type="GO" id="GO:0046872">
    <property type="term" value="F:metal ion binding"/>
    <property type="evidence" value="ECO:0007669"/>
    <property type="project" value="UniProtKB-KW"/>
</dbReference>
<dbReference type="Pfam" id="PF02146">
    <property type="entry name" value="SIR2"/>
    <property type="match status" value="1"/>
</dbReference>
<dbReference type="GO" id="GO:0016740">
    <property type="term" value="F:transferase activity"/>
    <property type="evidence" value="ECO:0007669"/>
    <property type="project" value="UniProtKB-KW"/>
</dbReference>
<dbReference type="InterPro" id="IPR026590">
    <property type="entry name" value="Ssirtuin_cat_dom"/>
</dbReference>
<dbReference type="InterPro" id="IPR050134">
    <property type="entry name" value="NAD-dep_sirtuin_deacylases"/>
</dbReference>
<dbReference type="SUPFAM" id="SSF52467">
    <property type="entry name" value="DHS-like NAD/FAD-binding domain"/>
    <property type="match status" value="1"/>
</dbReference>
<keyword evidence="2" id="KW-0808">Transferase</keyword>
<feature type="domain" description="Deacetylase sirtuin-type" evidence="8">
    <location>
        <begin position="164"/>
        <end position="463"/>
    </location>
</feature>
<name>A0ABD3SSW1_9STRA</name>
<dbReference type="Gene3D" id="3.40.50.1220">
    <property type="entry name" value="TPP-binding domain"/>
    <property type="match status" value="1"/>
</dbReference>
<evidence type="ECO:0000259" key="8">
    <source>
        <dbReference type="PROSITE" id="PS50305"/>
    </source>
</evidence>
<feature type="binding site" evidence="6">
    <location>
        <position position="360"/>
    </location>
    <ligand>
        <name>Zn(2+)</name>
        <dbReference type="ChEBI" id="CHEBI:29105"/>
    </ligand>
</feature>
<dbReference type="Gene3D" id="3.30.1600.10">
    <property type="entry name" value="SIR2/SIRT2 'Small Domain"/>
    <property type="match status" value="1"/>
</dbReference>
<dbReference type="AlphaFoldDB" id="A0ABD3SSW1"/>
<evidence type="ECO:0000256" key="6">
    <source>
        <dbReference type="PROSITE-ProRule" id="PRU00236"/>
    </source>
</evidence>
<evidence type="ECO:0000256" key="3">
    <source>
        <dbReference type="ARBA" id="ARBA00022723"/>
    </source>
</evidence>
<dbReference type="InterPro" id="IPR029035">
    <property type="entry name" value="DHS-like_NAD/FAD-binding_dom"/>
</dbReference>
<dbReference type="InterPro" id="IPR026591">
    <property type="entry name" value="Sirtuin_cat_small_dom_sf"/>
</dbReference>
<dbReference type="Proteomes" id="UP001530377">
    <property type="component" value="Unassembled WGS sequence"/>
</dbReference>
<evidence type="ECO:0000256" key="7">
    <source>
        <dbReference type="SAM" id="MobiDB-lite"/>
    </source>
</evidence>
<dbReference type="InterPro" id="IPR003000">
    <property type="entry name" value="Sirtuin"/>
</dbReference>
<comment type="cofactor">
    <cofactor evidence="1">
        <name>Zn(2+)</name>
        <dbReference type="ChEBI" id="CHEBI:29105"/>
    </cofactor>
</comment>